<evidence type="ECO:0000259" key="1">
    <source>
        <dbReference type="Pfam" id="PF13460"/>
    </source>
</evidence>
<dbReference type="Gene3D" id="3.40.50.720">
    <property type="entry name" value="NAD(P)-binding Rossmann-like Domain"/>
    <property type="match status" value="1"/>
</dbReference>
<dbReference type="PANTHER" id="PTHR43781:SF1">
    <property type="entry name" value="SACCHAROPINE DEHYDROGENASE"/>
    <property type="match status" value="1"/>
</dbReference>
<dbReference type="Proteomes" id="UP000584642">
    <property type="component" value="Unassembled WGS sequence"/>
</dbReference>
<evidence type="ECO:0000313" key="2">
    <source>
        <dbReference type="EMBL" id="NYZ24387.1"/>
    </source>
</evidence>
<keyword evidence="3" id="KW-1185">Reference proteome</keyword>
<accession>A0ABX2TK23</accession>
<protein>
    <submittedName>
        <fullName evidence="2">NAD(P)H-binding protein</fullName>
    </submittedName>
</protein>
<feature type="domain" description="NAD(P)-binding" evidence="1">
    <location>
        <begin position="8"/>
        <end position="79"/>
    </location>
</feature>
<dbReference type="SUPFAM" id="SSF51735">
    <property type="entry name" value="NAD(P)-binding Rossmann-fold domains"/>
    <property type="match status" value="1"/>
</dbReference>
<dbReference type="Pfam" id="PF13460">
    <property type="entry name" value="NAD_binding_10"/>
    <property type="match status" value="1"/>
</dbReference>
<evidence type="ECO:0000313" key="3">
    <source>
        <dbReference type="Proteomes" id="UP000584642"/>
    </source>
</evidence>
<organism evidence="2 3">
    <name type="scientific">Azospirillum oleiclasticum</name>
    <dbReference type="NCBI Taxonomy" id="2735135"/>
    <lineage>
        <taxon>Bacteria</taxon>
        <taxon>Pseudomonadati</taxon>
        <taxon>Pseudomonadota</taxon>
        <taxon>Alphaproteobacteria</taxon>
        <taxon>Rhodospirillales</taxon>
        <taxon>Azospirillaceae</taxon>
        <taxon>Azospirillum</taxon>
    </lineage>
</organism>
<gene>
    <name evidence="2" type="ORF">HND93_32180</name>
</gene>
<dbReference type="EMBL" id="JABFDB010000039">
    <property type="protein sequence ID" value="NYZ24387.1"/>
    <property type="molecule type" value="Genomic_DNA"/>
</dbReference>
<dbReference type="InterPro" id="IPR016040">
    <property type="entry name" value="NAD(P)-bd_dom"/>
</dbReference>
<proteinExistence type="predicted"/>
<dbReference type="InterPro" id="IPR036291">
    <property type="entry name" value="NAD(P)-bd_dom_sf"/>
</dbReference>
<dbReference type="PANTHER" id="PTHR43781">
    <property type="entry name" value="SACCHAROPINE DEHYDROGENASE"/>
    <property type="match status" value="1"/>
</dbReference>
<dbReference type="RefSeq" id="WP_180286156.1">
    <property type="nucleotide sequence ID" value="NZ_JABFDB010000039.1"/>
</dbReference>
<comment type="caution">
    <text evidence="2">The sequence shown here is derived from an EMBL/GenBank/DDBJ whole genome shotgun (WGS) entry which is preliminary data.</text>
</comment>
<sequence length="366" mass="38016">MRRIGLLGATGAVGRSVLHHLRLAGAGPLRLGGRNAGGLQTATLPGEEVVPVDITEPEGLRAFCTGCAVVVNAAGPTRLVMDCAVRAALDSGADYVDAAGDEPVHALLSALPLPTGRRAVLSAGIMPGLTALLPRHLATELPDARVLTAHAGGLDRFTRTAAGDYVASLANGHGEPMAAWRGGRARRALVALHDVAIPFFPHPVSAFPYLSRENERVAGGLGLERADWYNVFAGRHLREAFGDVQHRLAAIGEEEAIDLLCRATALDLAGRTPYQIMVCRLENRARARVAVVRGTDGYALSGAFAAFAALAVRDGALPPGLHFAGEVMDTASALAQLRTSPAVAALELLDIAPTAAAVPAFDDGVL</sequence>
<name>A0ABX2TK23_9PROT</name>
<reference evidence="2 3" key="1">
    <citation type="submission" date="2020-05" db="EMBL/GenBank/DDBJ databases">
        <title>Azospirillum oleiclasticum sp. nov, a nitrogen-fixing and heavy crude oil-emulsifying bacterium isolated from the crude oil of Yumen Oilfield.</title>
        <authorList>
            <person name="Wu D."/>
            <person name="Cai M."/>
            <person name="Zhang X."/>
        </authorList>
    </citation>
    <scope>NUCLEOTIDE SEQUENCE [LARGE SCALE GENOMIC DNA]</scope>
    <source>
        <strain evidence="2 3">ROY-1-1-2</strain>
    </source>
</reference>